<dbReference type="Pfam" id="PF00550">
    <property type="entry name" value="PP-binding"/>
    <property type="match status" value="1"/>
</dbReference>
<dbReference type="Gene3D" id="3.40.50.1820">
    <property type="entry name" value="alpha/beta hydrolase"/>
    <property type="match status" value="1"/>
</dbReference>
<dbReference type="PANTHER" id="PTHR45527:SF1">
    <property type="entry name" value="FATTY ACID SYNTHASE"/>
    <property type="match status" value="1"/>
</dbReference>
<keyword evidence="5" id="KW-1185">Reference proteome</keyword>
<accession>A0A848LLB2</accession>
<dbReference type="Proteomes" id="UP000518300">
    <property type="component" value="Unassembled WGS sequence"/>
</dbReference>
<dbReference type="EMBL" id="JABBJJ010000140">
    <property type="protein sequence ID" value="NMO18526.1"/>
    <property type="molecule type" value="Genomic_DNA"/>
</dbReference>
<protein>
    <recommendedName>
        <fullName evidence="3">Carrier domain-containing protein</fullName>
    </recommendedName>
</protein>
<feature type="domain" description="Carrier" evidence="3">
    <location>
        <begin position="6"/>
        <end position="82"/>
    </location>
</feature>
<comment type="caution">
    <text evidence="4">The sequence shown here is derived from an EMBL/GenBank/DDBJ whole genome shotgun (WGS) entry which is preliminary data.</text>
</comment>
<keyword evidence="2" id="KW-0597">Phosphoprotein</keyword>
<dbReference type="SUPFAM" id="SSF47336">
    <property type="entry name" value="ACP-like"/>
    <property type="match status" value="1"/>
</dbReference>
<dbReference type="InterPro" id="IPR029058">
    <property type="entry name" value="AB_hydrolase_fold"/>
</dbReference>
<dbReference type="GO" id="GO:0043041">
    <property type="term" value="P:amino acid activation for nonribosomal peptide biosynthetic process"/>
    <property type="evidence" value="ECO:0007669"/>
    <property type="project" value="TreeGrafter"/>
</dbReference>
<dbReference type="GO" id="GO:0005737">
    <property type="term" value="C:cytoplasm"/>
    <property type="evidence" value="ECO:0007669"/>
    <property type="project" value="TreeGrafter"/>
</dbReference>
<name>A0A848LLB2_9BACT</name>
<dbReference type="InterPro" id="IPR009081">
    <property type="entry name" value="PP-bd_ACP"/>
</dbReference>
<dbReference type="RefSeq" id="WP_169347791.1">
    <property type="nucleotide sequence ID" value="NZ_JABBJJ010000140.1"/>
</dbReference>
<dbReference type="PANTHER" id="PTHR45527">
    <property type="entry name" value="NONRIBOSOMAL PEPTIDE SYNTHETASE"/>
    <property type="match status" value="1"/>
</dbReference>
<evidence type="ECO:0000256" key="1">
    <source>
        <dbReference type="ARBA" id="ARBA00022450"/>
    </source>
</evidence>
<proteinExistence type="predicted"/>
<sequence length="87" mass="9559">MSIEHPPITQMEQRLAGYWGELLGLQEIGRGDDFISLGGNSLLATMLANRIEDDLGIRPTMGELFNTLGEVATLCEQLVREQAEAGR</sequence>
<dbReference type="AlphaFoldDB" id="A0A848LLB2"/>
<dbReference type="InterPro" id="IPR006162">
    <property type="entry name" value="Ppantetheine_attach_site"/>
</dbReference>
<keyword evidence="1" id="KW-0596">Phosphopantetheine</keyword>
<dbReference type="InterPro" id="IPR036736">
    <property type="entry name" value="ACP-like_sf"/>
</dbReference>
<dbReference type="GO" id="GO:0044550">
    <property type="term" value="P:secondary metabolite biosynthetic process"/>
    <property type="evidence" value="ECO:0007669"/>
    <property type="project" value="TreeGrafter"/>
</dbReference>
<evidence type="ECO:0000313" key="4">
    <source>
        <dbReference type="EMBL" id="NMO18526.1"/>
    </source>
</evidence>
<evidence type="ECO:0000313" key="5">
    <source>
        <dbReference type="Proteomes" id="UP000518300"/>
    </source>
</evidence>
<evidence type="ECO:0000259" key="3">
    <source>
        <dbReference type="PROSITE" id="PS50075"/>
    </source>
</evidence>
<organism evidence="4 5">
    <name type="scientific">Pyxidicoccus fallax</name>
    <dbReference type="NCBI Taxonomy" id="394095"/>
    <lineage>
        <taxon>Bacteria</taxon>
        <taxon>Pseudomonadati</taxon>
        <taxon>Myxococcota</taxon>
        <taxon>Myxococcia</taxon>
        <taxon>Myxococcales</taxon>
        <taxon>Cystobacterineae</taxon>
        <taxon>Myxococcaceae</taxon>
        <taxon>Pyxidicoccus</taxon>
    </lineage>
</organism>
<evidence type="ECO:0000256" key="2">
    <source>
        <dbReference type="ARBA" id="ARBA00022553"/>
    </source>
</evidence>
<dbReference type="GO" id="GO:0031177">
    <property type="term" value="F:phosphopantetheine binding"/>
    <property type="evidence" value="ECO:0007669"/>
    <property type="project" value="TreeGrafter"/>
</dbReference>
<dbReference type="PROSITE" id="PS00012">
    <property type="entry name" value="PHOSPHOPANTETHEINE"/>
    <property type="match status" value="1"/>
</dbReference>
<reference evidence="4 5" key="1">
    <citation type="submission" date="2020-04" db="EMBL/GenBank/DDBJ databases">
        <title>Draft genome of Pyxidicoccus fallax type strain.</title>
        <authorList>
            <person name="Whitworth D.E."/>
        </authorList>
    </citation>
    <scope>NUCLEOTIDE SEQUENCE [LARGE SCALE GENOMIC DNA]</scope>
    <source>
        <strain evidence="4 5">DSM 14698</strain>
    </source>
</reference>
<gene>
    <name evidence="4" type="ORF">HG543_27220</name>
</gene>
<dbReference type="PROSITE" id="PS50075">
    <property type="entry name" value="CARRIER"/>
    <property type="match status" value="1"/>
</dbReference>